<keyword evidence="4" id="KW-1185">Reference proteome</keyword>
<dbReference type="InterPro" id="IPR014048">
    <property type="entry name" value="MethylDNA_cys_MeTrfase_DNA-bd"/>
</dbReference>
<proteinExistence type="predicted"/>
<protein>
    <submittedName>
        <fullName evidence="3">MGMT family protein</fullName>
    </submittedName>
</protein>
<dbReference type="SUPFAM" id="SSF46767">
    <property type="entry name" value="Methylated DNA-protein cysteine methyltransferase, C-terminal domain"/>
    <property type="match status" value="1"/>
</dbReference>
<accession>A0A7S9DX89</accession>
<keyword evidence="1" id="KW-0227">DNA damage</keyword>
<dbReference type="PANTHER" id="PTHR42942">
    <property type="entry name" value="6-O-METHYLGUANINE DNA METHYLTRANSFERASE"/>
    <property type="match status" value="1"/>
</dbReference>
<evidence type="ECO:0000259" key="2">
    <source>
        <dbReference type="Pfam" id="PF01035"/>
    </source>
</evidence>
<dbReference type="Pfam" id="PF01035">
    <property type="entry name" value="DNA_binding_1"/>
    <property type="match status" value="1"/>
</dbReference>
<dbReference type="KEGG" id="smaa:IT774_16520"/>
<gene>
    <name evidence="3" type="ORF">IT774_16520</name>
</gene>
<dbReference type="InterPro" id="IPR036388">
    <property type="entry name" value="WH-like_DNA-bd_sf"/>
</dbReference>
<dbReference type="InterPro" id="IPR036217">
    <property type="entry name" value="MethylDNA_cys_MeTrfase_DNAb"/>
</dbReference>
<dbReference type="InterPro" id="IPR052520">
    <property type="entry name" value="ATL_DNA_repair"/>
</dbReference>
<dbReference type="RefSeq" id="WP_195810738.1">
    <property type="nucleotide sequence ID" value="NZ_CP064795.1"/>
</dbReference>
<name>A0A7S9DX89_9ALTE</name>
<feature type="domain" description="Methylated-DNA-[protein]-cysteine S-methyltransferase DNA binding" evidence="2">
    <location>
        <begin position="8"/>
        <end position="86"/>
    </location>
</feature>
<organism evidence="3 4">
    <name type="scientific">Salinimonas marina</name>
    <dbReference type="NCBI Taxonomy" id="2785918"/>
    <lineage>
        <taxon>Bacteria</taxon>
        <taxon>Pseudomonadati</taxon>
        <taxon>Pseudomonadota</taxon>
        <taxon>Gammaproteobacteria</taxon>
        <taxon>Alteromonadales</taxon>
        <taxon>Alteromonadaceae</taxon>
        <taxon>Alteromonas/Salinimonas group</taxon>
        <taxon>Salinimonas</taxon>
    </lineage>
</organism>
<dbReference type="AlphaFoldDB" id="A0A7S9DX89"/>
<reference evidence="3 4" key="1">
    <citation type="submission" date="2020-11" db="EMBL/GenBank/DDBJ databases">
        <title>Complete genome sequence for Salinimonas sp. strain G2-b.</title>
        <authorList>
            <person name="Park S.-J."/>
        </authorList>
    </citation>
    <scope>NUCLEOTIDE SEQUENCE [LARGE SCALE GENOMIC DNA]</scope>
    <source>
        <strain evidence="3 4">G2-b</strain>
    </source>
</reference>
<dbReference type="GO" id="GO:0003824">
    <property type="term" value="F:catalytic activity"/>
    <property type="evidence" value="ECO:0007669"/>
    <property type="project" value="InterPro"/>
</dbReference>
<dbReference type="GO" id="GO:0006281">
    <property type="term" value="P:DNA repair"/>
    <property type="evidence" value="ECO:0007669"/>
    <property type="project" value="InterPro"/>
</dbReference>
<evidence type="ECO:0000313" key="3">
    <source>
        <dbReference type="EMBL" id="QPG05652.1"/>
    </source>
</evidence>
<dbReference type="Gene3D" id="1.10.10.10">
    <property type="entry name" value="Winged helix-like DNA-binding domain superfamily/Winged helix DNA-binding domain"/>
    <property type="match status" value="1"/>
</dbReference>
<evidence type="ECO:0000256" key="1">
    <source>
        <dbReference type="ARBA" id="ARBA00022763"/>
    </source>
</evidence>
<sequence length="113" mass="12291">MPNMTPGQQIVATIEMIPSGYVVSYGQIADLAGLPGRARLVGSVLKAHSQASLPWHRVVRASGAIAFAAGSEQAHEQRQRLLAEGVAIKGHKVVLPDYLWRPDMYTLLYKLQA</sequence>
<dbReference type="PANTHER" id="PTHR42942:SF1">
    <property type="entry name" value="ALKYLTRANSFERASE-LIKE PROTEIN 1"/>
    <property type="match status" value="1"/>
</dbReference>
<dbReference type="EMBL" id="CP064795">
    <property type="protein sequence ID" value="QPG05652.1"/>
    <property type="molecule type" value="Genomic_DNA"/>
</dbReference>
<evidence type="ECO:0000313" key="4">
    <source>
        <dbReference type="Proteomes" id="UP000595095"/>
    </source>
</evidence>
<dbReference type="Proteomes" id="UP000595095">
    <property type="component" value="Chromosome"/>
</dbReference>
<dbReference type="CDD" id="cd06445">
    <property type="entry name" value="ATase"/>
    <property type="match status" value="1"/>
</dbReference>